<evidence type="ECO:0000259" key="10">
    <source>
        <dbReference type="Pfam" id="PF07730"/>
    </source>
</evidence>
<keyword evidence="9" id="KW-1133">Transmembrane helix</keyword>
<dbReference type="Pfam" id="PF07730">
    <property type="entry name" value="HisKA_3"/>
    <property type="match status" value="1"/>
</dbReference>
<dbReference type="GO" id="GO:0000155">
    <property type="term" value="F:phosphorelay sensor kinase activity"/>
    <property type="evidence" value="ECO:0007669"/>
    <property type="project" value="InterPro"/>
</dbReference>
<dbReference type="InterPro" id="IPR011712">
    <property type="entry name" value="Sig_transdc_His_kin_sub3_dim/P"/>
</dbReference>
<keyword evidence="6 11" id="KW-0418">Kinase</keyword>
<feature type="transmembrane region" description="Helical" evidence="9">
    <location>
        <begin position="90"/>
        <end position="108"/>
    </location>
</feature>
<dbReference type="Gene3D" id="1.20.5.1930">
    <property type="match status" value="1"/>
</dbReference>
<evidence type="ECO:0000256" key="2">
    <source>
        <dbReference type="ARBA" id="ARBA00012438"/>
    </source>
</evidence>
<dbReference type="GO" id="GO:0005524">
    <property type="term" value="F:ATP binding"/>
    <property type="evidence" value="ECO:0007669"/>
    <property type="project" value="UniProtKB-KW"/>
</dbReference>
<dbReference type="SUPFAM" id="SSF55874">
    <property type="entry name" value="ATPase domain of HSP90 chaperone/DNA topoisomerase II/histidine kinase"/>
    <property type="match status" value="1"/>
</dbReference>
<feature type="domain" description="Signal transduction histidine kinase subgroup 3 dimerisation and phosphoacceptor" evidence="10">
    <location>
        <begin position="195"/>
        <end position="259"/>
    </location>
</feature>
<protein>
    <recommendedName>
        <fullName evidence="2">histidine kinase</fullName>
        <ecNumber evidence="2">2.7.13.3</ecNumber>
    </recommendedName>
</protein>
<dbReference type="AlphaFoldDB" id="A0A5B8M875"/>
<feature type="transmembrane region" description="Helical" evidence="9">
    <location>
        <begin position="64"/>
        <end position="84"/>
    </location>
</feature>
<dbReference type="EMBL" id="CP042305">
    <property type="protein sequence ID" value="QDZ16421.1"/>
    <property type="molecule type" value="Genomic_DNA"/>
</dbReference>
<keyword evidence="5" id="KW-0547">Nucleotide-binding</keyword>
<dbReference type="PANTHER" id="PTHR24421">
    <property type="entry name" value="NITRATE/NITRITE SENSOR PROTEIN NARX-RELATED"/>
    <property type="match status" value="1"/>
</dbReference>
<evidence type="ECO:0000256" key="9">
    <source>
        <dbReference type="SAM" id="Phobius"/>
    </source>
</evidence>
<keyword evidence="7" id="KW-0067">ATP-binding</keyword>
<reference evidence="11 12" key="1">
    <citation type="submission" date="2019-07" db="EMBL/GenBank/DDBJ databases">
        <title>Full genome sequence of Humibacter sp. WJ7-1.</title>
        <authorList>
            <person name="Im W.-T."/>
        </authorList>
    </citation>
    <scope>NUCLEOTIDE SEQUENCE [LARGE SCALE GENOMIC DNA]</scope>
    <source>
        <strain evidence="11 12">WJ7-1</strain>
    </source>
</reference>
<feature type="transmembrane region" description="Helical" evidence="9">
    <location>
        <begin position="148"/>
        <end position="170"/>
    </location>
</feature>
<dbReference type="KEGG" id="huw:FPZ11_18200"/>
<dbReference type="GO" id="GO:0046983">
    <property type="term" value="F:protein dimerization activity"/>
    <property type="evidence" value="ECO:0007669"/>
    <property type="project" value="InterPro"/>
</dbReference>
<dbReference type="EC" id="2.7.13.3" evidence="2"/>
<dbReference type="Proteomes" id="UP000320216">
    <property type="component" value="Chromosome"/>
</dbReference>
<accession>A0A5B8M875</accession>
<evidence type="ECO:0000256" key="7">
    <source>
        <dbReference type="ARBA" id="ARBA00022840"/>
    </source>
</evidence>
<keyword evidence="4" id="KW-0808">Transferase</keyword>
<dbReference type="Gene3D" id="3.30.565.10">
    <property type="entry name" value="Histidine kinase-like ATPase, C-terminal domain"/>
    <property type="match status" value="1"/>
</dbReference>
<organism evidence="11 12">
    <name type="scientific">Humibacter ginsenosidimutans</name>
    <dbReference type="NCBI Taxonomy" id="2599293"/>
    <lineage>
        <taxon>Bacteria</taxon>
        <taxon>Bacillati</taxon>
        <taxon>Actinomycetota</taxon>
        <taxon>Actinomycetes</taxon>
        <taxon>Micrococcales</taxon>
        <taxon>Microbacteriaceae</taxon>
        <taxon>Humibacter</taxon>
    </lineage>
</organism>
<sequence>MTTSTKPEPTRLDPARITAWTLVTLAAVTILAVAAPLSAAAFGVPIVLALVLSVALAASMVFSLVRPVLATVLCIVAVLGFALVTPPSGPWPIMVTSTIALATVVLVVSRTRWLVGLAAVAIAGGGGLAIALASPTTTDLTGEATADLVVFVSIVAVAWLIGLLIGKWSAVRAQLVRERAISAEELVRREAAEQRTELARELHDVVAHGMSAIQVQASSARYRLPGLSEEAAAEFDDIAGLARASMREMRALLAVLRNEDATGQGVPQPTVAEVAALVAAAVRAGSRIELDDRLADDERVALDPVVSLTAYRMVQESLSNVARHATGADTLVTLEPGDGTLNIEVRNAAPREAVVTNPDAGGNGIRGMRERVALLGGSLTAGRTDDGGFVVRATIPTDVSKGGE</sequence>
<name>A0A5B8M875_9MICO</name>
<evidence type="ECO:0000313" key="11">
    <source>
        <dbReference type="EMBL" id="QDZ16421.1"/>
    </source>
</evidence>
<keyword evidence="12" id="KW-1185">Reference proteome</keyword>
<keyword evidence="3" id="KW-0597">Phosphoprotein</keyword>
<keyword evidence="9" id="KW-0472">Membrane</keyword>
<dbReference type="OrthoDB" id="227596at2"/>
<dbReference type="CDD" id="cd16917">
    <property type="entry name" value="HATPase_UhpB-NarQ-NarX-like"/>
    <property type="match status" value="1"/>
</dbReference>
<evidence type="ECO:0000256" key="3">
    <source>
        <dbReference type="ARBA" id="ARBA00022553"/>
    </source>
</evidence>
<proteinExistence type="predicted"/>
<keyword evidence="9" id="KW-0812">Transmembrane</keyword>
<evidence type="ECO:0000256" key="4">
    <source>
        <dbReference type="ARBA" id="ARBA00022679"/>
    </source>
</evidence>
<evidence type="ECO:0000256" key="8">
    <source>
        <dbReference type="ARBA" id="ARBA00023012"/>
    </source>
</evidence>
<dbReference type="RefSeq" id="WP_146322425.1">
    <property type="nucleotide sequence ID" value="NZ_CP042305.1"/>
</dbReference>
<comment type="catalytic activity">
    <reaction evidence="1">
        <text>ATP + protein L-histidine = ADP + protein N-phospho-L-histidine.</text>
        <dbReference type="EC" id="2.7.13.3"/>
    </reaction>
</comment>
<dbReference type="InterPro" id="IPR036890">
    <property type="entry name" value="HATPase_C_sf"/>
</dbReference>
<dbReference type="GO" id="GO:0016020">
    <property type="term" value="C:membrane"/>
    <property type="evidence" value="ECO:0007669"/>
    <property type="project" value="InterPro"/>
</dbReference>
<dbReference type="InterPro" id="IPR050482">
    <property type="entry name" value="Sensor_HK_TwoCompSys"/>
</dbReference>
<evidence type="ECO:0000256" key="6">
    <source>
        <dbReference type="ARBA" id="ARBA00022777"/>
    </source>
</evidence>
<gene>
    <name evidence="11" type="ORF">FPZ11_18200</name>
</gene>
<keyword evidence="8" id="KW-0902">Two-component regulatory system</keyword>
<dbReference type="PANTHER" id="PTHR24421:SF10">
    <property type="entry name" value="NITRATE_NITRITE SENSOR PROTEIN NARQ"/>
    <property type="match status" value="1"/>
</dbReference>
<feature type="transmembrane region" description="Helical" evidence="9">
    <location>
        <begin position="115"/>
        <end position="136"/>
    </location>
</feature>
<evidence type="ECO:0000256" key="5">
    <source>
        <dbReference type="ARBA" id="ARBA00022741"/>
    </source>
</evidence>
<evidence type="ECO:0000313" key="12">
    <source>
        <dbReference type="Proteomes" id="UP000320216"/>
    </source>
</evidence>
<feature type="transmembrane region" description="Helical" evidence="9">
    <location>
        <begin position="20"/>
        <end position="52"/>
    </location>
</feature>
<evidence type="ECO:0000256" key="1">
    <source>
        <dbReference type="ARBA" id="ARBA00000085"/>
    </source>
</evidence>